<dbReference type="OrthoDB" id="9785345at2"/>
<dbReference type="Pfam" id="PF07486">
    <property type="entry name" value="Hydrolase_2"/>
    <property type="match status" value="1"/>
</dbReference>
<dbReference type="InterPro" id="IPR042047">
    <property type="entry name" value="SleB_dom1"/>
</dbReference>
<reference evidence="3 4" key="1">
    <citation type="journal article" date="2019" name="Environ. Microbiol.">
        <title>Species interactions and distinct microbial communities in high Arctic permafrost affected cryosols are associated with the CH4 and CO2 gas fluxes.</title>
        <authorList>
            <person name="Altshuler I."/>
            <person name="Hamel J."/>
            <person name="Turney S."/>
            <person name="Magnuson E."/>
            <person name="Levesque R."/>
            <person name="Greer C."/>
            <person name="Whyte L.G."/>
        </authorList>
    </citation>
    <scope>NUCLEOTIDE SEQUENCE [LARGE SCALE GENOMIC DNA]</scope>
    <source>
        <strain evidence="3 4">S5.1</strain>
    </source>
</reference>
<name>A0A502CJK5_9SPHN</name>
<dbReference type="RefSeq" id="WP_140870768.1">
    <property type="nucleotide sequence ID" value="NZ_RCZK01000006.1"/>
</dbReference>
<proteinExistence type="predicted"/>
<feature type="region of interest" description="Disordered" evidence="1">
    <location>
        <begin position="418"/>
        <end position="444"/>
    </location>
</feature>
<dbReference type="Gene3D" id="1.10.10.2520">
    <property type="entry name" value="Cell wall hydrolase SleB, domain 1"/>
    <property type="match status" value="1"/>
</dbReference>
<protein>
    <submittedName>
        <fullName evidence="3">Cell wall hydrolase</fullName>
    </submittedName>
</protein>
<evidence type="ECO:0000313" key="4">
    <source>
        <dbReference type="Proteomes" id="UP000318413"/>
    </source>
</evidence>
<dbReference type="AlphaFoldDB" id="A0A502CJK5"/>
<evidence type="ECO:0000259" key="2">
    <source>
        <dbReference type="Pfam" id="PF07486"/>
    </source>
</evidence>
<organism evidence="3 4">
    <name type="scientific">Sphingomonas oligophenolica</name>
    <dbReference type="NCBI Taxonomy" id="301154"/>
    <lineage>
        <taxon>Bacteria</taxon>
        <taxon>Pseudomonadati</taxon>
        <taxon>Pseudomonadota</taxon>
        <taxon>Alphaproteobacteria</taxon>
        <taxon>Sphingomonadales</taxon>
        <taxon>Sphingomonadaceae</taxon>
        <taxon>Sphingomonas</taxon>
    </lineage>
</organism>
<dbReference type="Proteomes" id="UP000318413">
    <property type="component" value="Unassembled WGS sequence"/>
</dbReference>
<dbReference type="InterPro" id="IPR011105">
    <property type="entry name" value="Cell_wall_hydrolase_SleB"/>
</dbReference>
<evidence type="ECO:0000256" key="1">
    <source>
        <dbReference type="SAM" id="MobiDB-lite"/>
    </source>
</evidence>
<dbReference type="EMBL" id="RCZK01000006">
    <property type="protein sequence ID" value="TPG12259.1"/>
    <property type="molecule type" value="Genomic_DNA"/>
</dbReference>
<dbReference type="GO" id="GO:0016787">
    <property type="term" value="F:hydrolase activity"/>
    <property type="evidence" value="ECO:0007669"/>
    <property type="project" value="UniProtKB-KW"/>
</dbReference>
<feature type="domain" description="Cell wall hydrolase SleB" evidence="2">
    <location>
        <begin position="117"/>
        <end position="225"/>
    </location>
</feature>
<gene>
    <name evidence="3" type="ORF">EAH84_08725</name>
</gene>
<keyword evidence="3" id="KW-0378">Hydrolase</keyword>
<keyword evidence="4" id="KW-1185">Reference proteome</keyword>
<evidence type="ECO:0000313" key="3">
    <source>
        <dbReference type="EMBL" id="TPG12259.1"/>
    </source>
</evidence>
<accession>A0A502CJK5</accession>
<comment type="caution">
    <text evidence="3">The sequence shown here is derived from an EMBL/GenBank/DDBJ whole genome shotgun (WGS) entry which is preliminary data.</text>
</comment>
<sequence>MADSPSRGIGLRATLCAIATGAIALPLWVVADPPAIPPPPKLVVVPQRVVPKAEVPVVEPMALVDLPPEDARAFNDTIPFSTAPNPAARPFHFKGDAANLARATDCLTAAVLYEAGDDAVGEQAVAQVVLNRLRHPAFPKTLCGVVFEGSERSTGCQFTFTCDGALARKPSETGWKRAAGIAAAALDGSVYKSVGQSTHYHTDWVVPYWQSSLDKVAAVHTHLFFRWTGWWGTPAAFNRTPSSDEPVERQLAAWSDAHKMGLALDQAAGALDDAATLLEPTPPAAMSSDASSFLVTLPHGAVPETFPALAARACGERLYCKYSAWADAGKTPNALPLSASEIATMTFSYLRDRSAAYEKALWNCQQVKRPDKTQCMKVQVYLTAQPVETTLPRPDTSKLPRPTLELEGVRRMGKLLVPKSELIRPDASTPTAQRPAKPAPPPAK</sequence>